<reference evidence="8 9" key="1">
    <citation type="submission" date="2021-03" db="EMBL/GenBank/DDBJ databases">
        <title>Complete genome of Parasphingorhabdus_sp.JHSY0214.</title>
        <authorList>
            <person name="Yoo J.H."/>
            <person name="Bae J.W."/>
        </authorList>
    </citation>
    <scope>NUCLEOTIDE SEQUENCE [LARGE SCALE GENOMIC DNA]</scope>
    <source>
        <strain evidence="8 9">JHSY0214</strain>
    </source>
</reference>
<dbReference type="InterPro" id="IPR008988">
    <property type="entry name" value="Transcriptional_repressor_C"/>
</dbReference>
<dbReference type="EC" id="6.3.4.15" evidence="5"/>
<comment type="catalytic activity">
    <reaction evidence="6">
        <text>biotin + L-lysyl-[protein] + ATP = N(6)-biotinyl-L-lysyl-[protein] + AMP + diphosphate + H(+)</text>
        <dbReference type="Rhea" id="RHEA:11756"/>
        <dbReference type="Rhea" id="RHEA-COMP:9752"/>
        <dbReference type="Rhea" id="RHEA-COMP:10505"/>
        <dbReference type="ChEBI" id="CHEBI:15378"/>
        <dbReference type="ChEBI" id="CHEBI:29969"/>
        <dbReference type="ChEBI" id="CHEBI:30616"/>
        <dbReference type="ChEBI" id="CHEBI:33019"/>
        <dbReference type="ChEBI" id="CHEBI:57586"/>
        <dbReference type="ChEBI" id="CHEBI:83144"/>
        <dbReference type="ChEBI" id="CHEBI:456215"/>
        <dbReference type="EC" id="6.3.4.15"/>
    </reaction>
</comment>
<dbReference type="SUPFAM" id="SSF55681">
    <property type="entry name" value="Class II aaRS and biotin synthetases"/>
    <property type="match status" value="1"/>
</dbReference>
<keyword evidence="4" id="KW-0092">Biotin</keyword>
<dbReference type="GO" id="GO:0004077">
    <property type="term" value="F:biotin--[biotin carboxyl-carrier protein] ligase activity"/>
    <property type="evidence" value="ECO:0007669"/>
    <property type="project" value="UniProtKB-EC"/>
</dbReference>
<evidence type="ECO:0000256" key="3">
    <source>
        <dbReference type="ARBA" id="ARBA00022840"/>
    </source>
</evidence>
<dbReference type="InterPro" id="IPR045864">
    <property type="entry name" value="aa-tRNA-synth_II/BPL/LPL"/>
</dbReference>
<dbReference type="EMBL" id="CP071794">
    <property type="protein sequence ID" value="QTD57639.1"/>
    <property type="molecule type" value="Genomic_DNA"/>
</dbReference>
<keyword evidence="3" id="KW-0067">ATP-binding</keyword>
<keyword evidence="9" id="KW-1185">Reference proteome</keyword>
<name>A0ABX7T7Q9_9SPHN</name>
<evidence type="ECO:0000256" key="2">
    <source>
        <dbReference type="ARBA" id="ARBA00022741"/>
    </source>
</evidence>
<evidence type="ECO:0000256" key="4">
    <source>
        <dbReference type="ARBA" id="ARBA00023267"/>
    </source>
</evidence>
<organism evidence="8 9">
    <name type="scientific">Parasphingorhabdus cellanae</name>
    <dbReference type="NCBI Taxonomy" id="2806553"/>
    <lineage>
        <taxon>Bacteria</taxon>
        <taxon>Pseudomonadati</taxon>
        <taxon>Pseudomonadota</taxon>
        <taxon>Alphaproteobacteria</taxon>
        <taxon>Sphingomonadales</taxon>
        <taxon>Sphingomonadaceae</taxon>
        <taxon>Parasphingorhabdus</taxon>
    </lineage>
</organism>
<sequence length="238" mass="25576">MTIRIETVAETASTNADMKARARDGAEEGLWLRAEKQSGGIGRLGRRWESPKGNLYCSTIVSCRHEYPAPSTLSFVTALAVHKAIGAHLSHKEIWLKWPNDILVSGLKICGILLERSGDAVIVGIGVNVAIAPEIDGRIVTSLHKEGSKSDLTAAAFLETLAQCFADMLDLWRVSGLEAILSAWQQRAHPLGTRLSTSGVNGERLDGEYAGLSDDGALRLRKPDGTLIEIHAGDVDVG</sequence>
<dbReference type="InterPro" id="IPR003142">
    <property type="entry name" value="BPL_C"/>
</dbReference>
<dbReference type="PANTHER" id="PTHR12835">
    <property type="entry name" value="BIOTIN PROTEIN LIGASE"/>
    <property type="match status" value="1"/>
</dbReference>
<dbReference type="Gene3D" id="3.30.930.10">
    <property type="entry name" value="Bira Bifunctional Protein, Domain 2"/>
    <property type="match status" value="1"/>
</dbReference>
<dbReference type="SUPFAM" id="SSF50037">
    <property type="entry name" value="C-terminal domain of transcriptional repressors"/>
    <property type="match status" value="1"/>
</dbReference>
<accession>A0ABX7T7Q9</accession>
<evidence type="ECO:0000256" key="5">
    <source>
        <dbReference type="ARBA" id="ARBA00024227"/>
    </source>
</evidence>
<evidence type="ECO:0000256" key="6">
    <source>
        <dbReference type="ARBA" id="ARBA00047846"/>
    </source>
</evidence>
<evidence type="ECO:0000313" key="8">
    <source>
        <dbReference type="EMBL" id="QTD57639.1"/>
    </source>
</evidence>
<evidence type="ECO:0000259" key="7">
    <source>
        <dbReference type="PROSITE" id="PS51733"/>
    </source>
</evidence>
<dbReference type="Pfam" id="PF02237">
    <property type="entry name" value="BPL_C"/>
    <property type="match status" value="1"/>
</dbReference>
<protein>
    <recommendedName>
        <fullName evidence="5">biotin--[biotin carboxyl-carrier protein] ligase</fullName>
        <ecNumber evidence="5">6.3.4.15</ecNumber>
    </recommendedName>
</protein>
<dbReference type="CDD" id="cd16442">
    <property type="entry name" value="BPL"/>
    <property type="match status" value="1"/>
</dbReference>
<gene>
    <name evidence="8" type="ORF">J4G78_00195</name>
</gene>
<dbReference type="Gene3D" id="2.30.30.100">
    <property type="match status" value="1"/>
</dbReference>
<evidence type="ECO:0000256" key="1">
    <source>
        <dbReference type="ARBA" id="ARBA00022598"/>
    </source>
</evidence>
<proteinExistence type="predicted"/>
<keyword evidence="2" id="KW-0547">Nucleotide-binding</keyword>
<dbReference type="Proteomes" id="UP000663923">
    <property type="component" value="Chromosome"/>
</dbReference>
<dbReference type="PANTHER" id="PTHR12835:SF5">
    <property type="entry name" value="BIOTIN--PROTEIN LIGASE"/>
    <property type="match status" value="1"/>
</dbReference>
<evidence type="ECO:0000313" key="9">
    <source>
        <dbReference type="Proteomes" id="UP000663923"/>
    </source>
</evidence>
<keyword evidence="1 8" id="KW-0436">Ligase</keyword>
<dbReference type="PROSITE" id="PS51733">
    <property type="entry name" value="BPL_LPL_CATALYTIC"/>
    <property type="match status" value="1"/>
</dbReference>
<dbReference type="NCBIfam" id="TIGR00121">
    <property type="entry name" value="birA_ligase"/>
    <property type="match status" value="1"/>
</dbReference>
<feature type="domain" description="BPL/LPL catalytic" evidence="7">
    <location>
        <begin position="1"/>
        <end position="173"/>
    </location>
</feature>
<dbReference type="InterPro" id="IPR004408">
    <property type="entry name" value="Biotin_CoA_COase_ligase"/>
</dbReference>
<dbReference type="Pfam" id="PF03099">
    <property type="entry name" value="BPL_LplA_LipB"/>
    <property type="match status" value="1"/>
</dbReference>
<dbReference type="InterPro" id="IPR004143">
    <property type="entry name" value="BPL_LPL_catalytic"/>
</dbReference>